<evidence type="ECO:0000313" key="1">
    <source>
        <dbReference type="EMBL" id="MVN91963.1"/>
    </source>
</evidence>
<evidence type="ECO:0000313" key="2">
    <source>
        <dbReference type="Proteomes" id="UP000434850"/>
    </source>
</evidence>
<reference evidence="1 2" key="1">
    <citation type="submission" date="2019-12" db="EMBL/GenBank/DDBJ databases">
        <title>Mucilaginibacter sp. HME9299 genome sequencing and assembly.</title>
        <authorList>
            <person name="Kang H."/>
            <person name="Kim H."/>
            <person name="Joh K."/>
        </authorList>
    </citation>
    <scope>NUCLEOTIDE SEQUENCE [LARGE SCALE GENOMIC DNA]</scope>
    <source>
        <strain evidence="1 2">HME9299</strain>
    </source>
</reference>
<comment type="caution">
    <text evidence="1">The sequence shown here is derived from an EMBL/GenBank/DDBJ whole genome shotgun (WGS) entry which is preliminary data.</text>
</comment>
<protein>
    <recommendedName>
        <fullName evidence="3">Transglutaminase domain-containing protein</fullName>
    </recommendedName>
</protein>
<gene>
    <name evidence="1" type="ORF">GO816_12565</name>
</gene>
<dbReference type="Proteomes" id="UP000434850">
    <property type="component" value="Unassembled WGS sequence"/>
</dbReference>
<keyword evidence="2" id="KW-1185">Reference proteome</keyword>
<accession>A0A6I4IQM7</accession>
<sequence length="407" mass="47809">MKVLVGVIFFALYLKCSVFTVNAQGRSIPIKLNLYNDPFVATADVSIQIPVDTILTQKGIKEFYSKIIVSQYKSITDSLIAYKKEHQLNDWLYYQLVRRVAEQISPKKENYPRYTLYKWFLLAKTGYDARLALAKNKLIFYVYNDEDIRDIPFFMIDGKKYMCLNYHDYPKTNLNEDVPYQVKIEVPEATMAFSYAVTRMPDFKPEAYFDKQLAFVYEHKQYSFKIKLNKTVDSLFTNYPGVSFKSYFNIPLTKETYGSFIPLLKQNVKGMDEKRGVDYLMRFTRYAFLYEDDEVSYGKEKRMSPEETLFNTYSDCDDRAALFFYLVKEIYNRPMIALLFPTHLTIAVQFDKPVGGESIMYNGKAYWVCEPTLQPEDLKIGQLATKYKHQPFEVVYQYQPEAYPNGL</sequence>
<dbReference type="AlphaFoldDB" id="A0A6I4IQM7"/>
<evidence type="ECO:0008006" key="3">
    <source>
        <dbReference type="Google" id="ProtNLM"/>
    </source>
</evidence>
<dbReference type="RefSeq" id="WP_317163631.1">
    <property type="nucleotide sequence ID" value="NZ_WQLA01000004.1"/>
</dbReference>
<dbReference type="EMBL" id="WQLA01000004">
    <property type="protein sequence ID" value="MVN91963.1"/>
    <property type="molecule type" value="Genomic_DNA"/>
</dbReference>
<name>A0A6I4IQM7_9SPHI</name>
<proteinExistence type="predicted"/>
<organism evidence="1 2">
    <name type="scientific">Mucilaginibacter aquatilis</name>
    <dbReference type="NCBI Taxonomy" id="1517760"/>
    <lineage>
        <taxon>Bacteria</taxon>
        <taxon>Pseudomonadati</taxon>
        <taxon>Bacteroidota</taxon>
        <taxon>Sphingobacteriia</taxon>
        <taxon>Sphingobacteriales</taxon>
        <taxon>Sphingobacteriaceae</taxon>
        <taxon>Mucilaginibacter</taxon>
    </lineage>
</organism>